<dbReference type="EMBL" id="JANBPK010000346">
    <property type="protein sequence ID" value="KAJ2935757.1"/>
    <property type="molecule type" value="Genomic_DNA"/>
</dbReference>
<feature type="non-terminal residue" evidence="3">
    <location>
        <position position="1"/>
    </location>
</feature>
<dbReference type="InterPro" id="IPR029058">
    <property type="entry name" value="AB_hydrolase_fold"/>
</dbReference>
<dbReference type="InterPro" id="IPR050471">
    <property type="entry name" value="AB_hydrolase"/>
</dbReference>
<keyword evidence="4" id="KW-1185">Reference proteome</keyword>
<sequence>MLATFSVRVHADGSKKAYEIFGQEHLGKQTPLVLVNGMSMLRGDWQKLSNALSQYRPVLVFDHRGMGDSTFSTKGGEKVTLEMMARDLLDLVVALDWKKVSICGYSMGGAIAQQLLFLPFHPSNPTALPFEVSHVLLTATLCEPQQDTSFAKRFQSIPPPPEGRKRTFEEKRELARPTTAATFDPEWVAANPDRFNYWLDRMAVGGRIHTKACENHLNASSREFQAKVPKDTKIMVIHGKLDEVLPYSASRVILERMPWAKDVEVGDKPGQIPSLDFGHQWFEYFDIEVWTNVFEVFLNEPPAQSSNLARL</sequence>
<evidence type="ECO:0000259" key="2">
    <source>
        <dbReference type="Pfam" id="PF00561"/>
    </source>
</evidence>
<protein>
    <recommendedName>
        <fullName evidence="2">AB hydrolase-1 domain-containing protein</fullName>
    </recommendedName>
</protein>
<evidence type="ECO:0000313" key="4">
    <source>
        <dbReference type="Proteomes" id="UP001140091"/>
    </source>
</evidence>
<feature type="domain" description="AB hydrolase-1" evidence="2">
    <location>
        <begin position="31"/>
        <end position="253"/>
    </location>
</feature>
<feature type="compositionally biased region" description="Basic and acidic residues" evidence="1">
    <location>
        <begin position="162"/>
        <end position="175"/>
    </location>
</feature>
<dbReference type="InterPro" id="IPR000073">
    <property type="entry name" value="AB_hydrolase_1"/>
</dbReference>
<dbReference type="PANTHER" id="PTHR43433:SF5">
    <property type="entry name" value="AB HYDROLASE-1 DOMAIN-CONTAINING PROTEIN"/>
    <property type="match status" value="1"/>
</dbReference>
<name>A0A9W8JJU2_9AGAR</name>
<evidence type="ECO:0000313" key="3">
    <source>
        <dbReference type="EMBL" id="KAJ2935757.1"/>
    </source>
</evidence>
<proteinExistence type="predicted"/>
<dbReference type="AlphaFoldDB" id="A0A9W8JJU2"/>
<evidence type="ECO:0000256" key="1">
    <source>
        <dbReference type="SAM" id="MobiDB-lite"/>
    </source>
</evidence>
<dbReference type="SUPFAM" id="SSF53474">
    <property type="entry name" value="alpha/beta-Hydrolases"/>
    <property type="match status" value="1"/>
</dbReference>
<gene>
    <name evidence="3" type="ORF">H1R20_g1338</name>
</gene>
<dbReference type="OrthoDB" id="8119704at2759"/>
<organism evidence="3 4">
    <name type="scientific">Candolleomyces eurysporus</name>
    <dbReference type="NCBI Taxonomy" id="2828524"/>
    <lineage>
        <taxon>Eukaryota</taxon>
        <taxon>Fungi</taxon>
        <taxon>Dikarya</taxon>
        <taxon>Basidiomycota</taxon>
        <taxon>Agaricomycotina</taxon>
        <taxon>Agaricomycetes</taxon>
        <taxon>Agaricomycetidae</taxon>
        <taxon>Agaricales</taxon>
        <taxon>Agaricineae</taxon>
        <taxon>Psathyrellaceae</taxon>
        <taxon>Candolleomyces</taxon>
    </lineage>
</organism>
<dbReference type="Pfam" id="PF00561">
    <property type="entry name" value="Abhydrolase_1"/>
    <property type="match status" value="1"/>
</dbReference>
<reference evidence="3" key="1">
    <citation type="submission" date="2022-06" db="EMBL/GenBank/DDBJ databases">
        <title>Genome Sequence of Candolleomyces eurysporus.</title>
        <authorList>
            <person name="Buettner E."/>
        </authorList>
    </citation>
    <scope>NUCLEOTIDE SEQUENCE</scope>
    <source>
        <strain evidence="3">VTCC 930004</strain>
    </source>
</reference>
<comment type="caution">
    <text evidence="3">The sequence shown here is derived from an EMBL/GenBank/DDBJ whole genome shotgun (WGS) entry which is preliminary data.</text>
</comment>
<dbReference type="PANTHER" id="PTHR43433">
    <property type="entry name" value="HYDROLASE, ALPHA/BETA FOLD FAMILY PROTEIN"/>
    <property type="match status" value="1"/>
</dbReference>
<accession>A0A9W8JJU2</accession>
<feature type="region of interest" description="Disordered" evidence="1">
    <location>
        <begin position="152"/>
        <end position="175"/>
    </location>
</feature>
<dbReference type="Gene3D" id="3.40.50.1820">
    <property type="entry name" value="alpha/beta hydrolase"/>
    <property type="match status" value="1"/>
</dbReference>
<dbReference type="Proteomes" id="UP001140091">
    <property type="component" value="Unassembled WGS sequence"/>
</dbReference>